<evidence type="ECO:0000256" key="2">
    <source>
        <dbReference type="ARBA" id="ARBA00022525"/>
    </source>
</evidence>
<evidence type="ECO:0000313" key="4">
    <source>
        <dbReference type="RefSeq" id="XP_016454757.1"/>
    </source>
</evidence>
<dbReference type="STRING" id="4097.A0A1S3YRS8"/>
<dbReference type="GO" id="GO:0010227">
    <property type="term" value="P:floral organ abscission"/>
    <property type="evidence" value="ECO:0007669"/>
    <property type="project" value="InterPro"/>
</dbReference>
<dbReference type="OMA" id="GAREMQV"/>
<organism evidence="4">
    <name type="scientific">Nicotiana tabacum</name>
    <name type="common">Common tobacco</name>
    <dbReference type="NCBI Taxonomy" id="4097"/>
    <lineage>
        <taxon>Eukaryota</taxon>
        <taxon>Viridiplantae</taxon>
        <taxon>Streptophyta</taxon>
        <taxon>Embryophyta</taxon>
        <taxon>Tracheophyta</taxon>
        <taxon>Spermatophyta</taxon>
        <taxon>Magnoliopsida</taxon>
        <taxon>eudicotyledons</taxon>
        <taxon>Gunneridae</taxon>
        <taxon>Pentapetalae</taxon>
        <taxon>asterids</taxon>
        <taxon>lamiids</taxon>
        <taxon>Solanales</taxon>
        <taxon>Solanaceae</taxon>
        <taxon>Nicotianoideae</taxon>
        <taxon>Nicotianeae</taxon>
        <taxon>Nicotiana</taxon>
    </lineage>
</organism>
<proteinExistence type="predicted"/>
<comment type="subcellular location">
    <subcellularLocation>
        <location evidence="1">Secreted</location>
        <location evidence="1">Extracellular space</location>
    </subcellularLocation>
</comment>
<keyword evidence="3" id="KW-0732">Signal</keyword>
<dbReference type="PANTHER" id="PTHR33599">
    <property type="entry name" value="PROTEIN IDA-LIKE 5"/>
    <property type="match status" value="1"/>
</dbReference>
<name>A0A1S3YRS8_TOBAC</name>
<sequence length="83" mass="9659">MISFFRRKVPLILVFWMAIILITIFGHCHGSRTSSQVFNPSSQRNSHKYGHFWNLLPKRIPIPASGPSRKHNDIGLKSTWRFP</sequence>
<protein>
    <submittedName>
        <fullName evidence="4">Protein IDA-LIKE 2-like</fullName>
    </submittedName>
</protein>
<evidence type="ECO:0000256" key="3">
    <source>
        <dbReference type="ARBA" id="ARBA00022729"/>
    </source>
</evidence>
<gene>
    <name evidence="4" type="primary">LOC107778944</name>
</gene>
<keyword evidence="2" id="KW-0964">Secreted</keyword>
<dbReference type="KEGG" id="nta:107778944"/>
<dbReference type="PaxDb" id="4097-A0A1S3YRS8"/>
<dbReference type="OrthoDB" id="1247803at2759"/>
<dbReference type="PANTHER" id="PTHR33599:SF20">
    <property type="entry name" value="PROTEIN IDA"/>
    <property type="match status" value="1"/>
</dbReference>
<reference evidence="4" key="1">
    <citation type="submission" date="2025-08" db="UniProtKB">
        <authorList>
            <consortium name="RefSeq"/>
        </authorList>
    </citation>
    <scope>IDENTIFICATION</scope>
</reference>
<dbReference type="AlphaFoldDB" id="A0A1S3YRS8"/>
<evidence type="ECO:0000256" key="1">
    <source>
        <dbReference type="ARBA" id="ARBA00004239"/>
    </source>
</evidence>
<dbReference type="GO" id="GO:0005576">
    <property type="term" value="C:extracellular region"/>
    <property type="evidence" value="ECO:0007669"/>
    <property type="project" value="UniProtKB-SubCell"/>
</dbReference>
<dbReference type="RefSeq" id="XP_016454757.1">
    <property type="nucleotide sequence ID" value="XM_016599271.1"/>
</dbReference>
<accession>A0A1S3YRS8</accession>
<dbReference type="InterPro" id="IPR039639">
    <property type="entry name" value="IDA-like"/>
</dbReference>